<feature type="binding site" evidence="5">
    <location>
        <position position="253"/>
    </location>
    <ligand>
        <name>(2E)-4-hydroxy-3-methylbut-2-enyl diphosphate</name>
        <dbReference type="ChEBI" id="CHEBI:128753"/>
    </ligand>
</feature>
<comment type="pathway">
    <text evidence="5">Isoprenoid biosynthesis; isopentenyl diphosphate biosynthesis via DXP pathway; isopentenyl diphosphate from 1-deoxy-D-xylulose 5-phosphate: step 6/6.</text>
</comment>
<comment type="caution">
    <text evidence="7">The sequence shown here is derived from an EMBL/GenBank/DDBJ whole genome shotgun (WGS) entry which is preliminary data.</text>
</comment>
<evidence type="ECO:0000256" key="4">
    <source>
        <dbReference type="ARBA" id="ARBA00023014"/>
    </source>
</evidence>
<gene>
    <name evidence="5" type="primary">ispH</name>
    <name evidence="7" type="ORF">J2S45_000424</name>
</gene>
<keyword evidence="3 5" id="KW-0408">Iron</keyword>
<sequence length="373" mass="40440">MNEIKQLPVTLAGASAFPQDIPSEPSPEGKRILVASPRGYCAGVDRAVDAVEKALELYGAPVYVRKEIVHNKFVVETLSARGAIFVEETDEVPEGARVVFSAHGVSPEVHRQAERRQLQTIDATCPLVTKVHKQAIRFADDDYDILLIGHTGHEEVEGTYGEAPSHIHIVNGIEDVAGVEVRDPDRVAWISQTTLSVDETMEIVRALRERFPNLIDPPSDNICYATQNRQVAVKKMAPESDVVITVGSANSSNSVRLMEVALEAGAGASYRVDKADELRPEWFEGAMTVGVTSGASVPEILVRDVVEALKARGYTEVVPVTTVQEDVQFSLPKNLRADLKAVGVEPDRPHRARSVGERGRVSNARGTGNIAGA</sequence>
<feature type="binding site" evidence="5">
    <location>
        <position position="103"/>
    </location>
    <ligand>
        <name>(2E)-4-hydroxy-3-methylbut-2-enyl diphosphate</name>
        <dbReference type="ChEBI" id="CHEBI:128753"/>
    </ligand>
</feature>
<dbReference type="EC" id="1.17.7.4" evidence="5"/>
<feature type="binding site" evidence="5">
    <location>
        <position position="70"/>
    </location>
    <ligand>
        <name>(2E)-4-hydroxy-3-methylbut-2-enyl diphosphate</name>
        <dbReference type="ChEBI" id="CHEBI:128753"/>
    </ligand>
</feature>
<evidence type="ECO:0000313" key="7">
    <source>
        <dbReference type="EMBL" id="MDP9831745.1"/>
    </source>
</evidence>
<reference evidence="7 8" key="1">
    <citation type="submission" date="2023-07" db="EMBL/GenBank/DDBJ databases">
        <title>Sequencing the genomes of 1000 actinobacteria strains.</title>
        <authorList>
            <person name="Klenk H.-P."/>
        </authorList>
    </citation>
    <scope>NUCLEOTIDE SEQUENCE [LARGE SCALE GENOMIC DNA]</scope>
    <source>
        <strain evidence="7 8">DSM 19515</strain>
    </source>
</reference>
<feature type="binding site" evidence="5">
    <location>
        <position position="193"/>
    </location>
    <ligand>
        <name>(2E)-4-hydroxy-3-methylbut-2-enyl diphosphate</name>
        <dbReference type="ChEBI" id="CHEBI:128753"/>
    </ligand>
</feature>
<comment type="pathway">
    <text evidence="5">Isoprenoid biosynthesis; dimethylallyl diphosphate biosynthesis; dimethylallyl diphosphate from (2E)-4-hydroxy-3-methylbutenyl diphosphate: step 1/1.</text>
</comment>
<feature type="binding site" evidence="5">
    <location>
        <position position="253"/>
    </location>
    <ligand>
        <name>isopentenyl diphosphate</name>
        <dbReference type="ChEBI" id="CHEBI:128769"/>
    </ligand>
</feature>
<evidence type="ECO:0000256" key="1">
    <source>
        <dbReference type="ARBA" id="ARBA00022485"/>
    </source>
</evidence>
<feature type="binding site" evidence="5">
    <location>
        <position position="296"/>
    </location>
    <ligand>
        <name>(2E)-4-hydroxy-3-methylbut-2-enyl diphosphate</name>
        <dbReference type="ChEBI" id="CHEBI:128753"/>
    </ligand>
</feature>
<feature type="binding site" evidence="5">
    <location>
        <position position="103"/>
    </location>
    <ligand>
        <name>dimethylallyl diphosphate</name>
        <dbReference type="ChEBI" id="CHEBI:57623"/>
    </ligand>
</feature>
<comment type="similarity">
    <text evidence="5">Belongs to the IspH family.</text>
</comment>
<feature type="binding site" evidence="5">
    <location>
        <position position="103"/>
    </location>
    <ligand>
        <name>isopentenyl diphosphate</name>
        <dbReference type="ChEBI" id="CHEBI:128769"/>
    </ligand>
</feature>
<feature type="binding site" evidence="5">
    <location>
        <position position="251"/>
    </location>
    <ligand>
        <name>isopentenyl diphosphate</name>
        <dbReference type="ChEBI" id="CHEBI:128769"/>
    </ligand>
</feature>
<protein>
    <recommendedName>
        <fullName evidence="5">4-hydroxy-3-methylbut-2-enyl diphosphate reductase</fullName>
        <shortName evidence="5">HMBPP reductase</shortName>
        <ecNumber evidence="5">1.17.7.4</ecNumber>
    </recommendedName>
</protein>
<organism evidence="7 8">
    <name type="scientific">Trueperella abortisuis</name>
    <dbReference type="NCBI Taxonomy" id="445930"/>
    <lineage>
        <taxon>Bacteria</taxon>
        <taxon>Bacillati</taxon>
        <taxon>Actinomycetota</taxon>
        <taxon>Actinomycetes</taxon>
        <taxon>Actinomycetales</taxon>
        <taxon>Actinomycetaceae</taxon>
        <taxon>Trueperella</taxon>
    </lineage>
</organism>
<feature type="binding site" evidence="5">
    <location>
        <position position="251"/>
    </location>
    <ligand>
        <name>(2E)-4-hydroxy-3-methylbut-2-enyl diphosphate</name>
        <dbReference type="ChEBI" id="CHEBI:128753"/>
    </ligand>
</feature>
<feature type="active site" description="Proton donor" evidence="5">
    <location>
        <position position="155"/>
    </location>
</feature>
<feature type="compositionally biased region" description="Basic and acidic residues" evidence="6">
    <location>
        <begin position="344"/>
        <end position="360"/>
    </location>
</feature>
<keyword evidence="5" id="KW-0414">Isoprene biosynthesis</keyword>
<feature type="binding site" evidence="5">
    <location>
        <position position="125"/>
    </location>
    <ligand>
        <name>[4Fe-4S] cluster</name>
        <dbReference type="ChEBI" id="CHEBI:49883"/>
    </ligand>
</feature>
<dbReference type="Gene3D" id="3.40.1010.20">
    <property type="entry name" value="4-hydroxy-3-methylbut-2-enyl diphosphate reductase, catalytic domain"/>
    <property type="match status" value="2"/>
</dbReference>
<evidence type="ECO:0000313" key="8">
    <source>
        <dbReference type="Proteomes" id="UP001230145"/>
    </source>
</evidence>
<evidence type="ECO:0000256" key="5">
    <source>
        <dbReference type="HAMAP-Rule" id="MF_00191"/>
    </source>
</evidence>
<dbReference type="GO" id="GO:0051745">
    <property type="term" value="F:4-hydroxy-3-methylbut-2-enyl diphosphate reductase activity"/>
    <property type="evidence" value="ECO:0007669"/>
    <property type="project" value="UniProtKB-EC"/>
</dbReference>
<dbReference type="Pfam" id="PF02401">
    <property type="entry name" value="LYTB"/>
    <property type="match status" value="1"/>
</dbReference>
<dbReference type="NCBIfam" id="NF002188">
    <property type="entry name" value="PRK01045.1-2"/>
    <property type="match status" value="1"/>
</dbReference>
<evidence type="ECO:0000256" key="6">
    <source>
        <dbReference type="SAM" id="MobiDB-lite"/>
    </source>
</evidence>
<feature type="binding site" evidence="5">
    <location>
        <position position="70"/>
    </location>
    <ligand>
        <name>dimethylallyl diphosphate</name>
        <dbReference type="ChEBI" id="CHEBI:57623"/>
    </ligand>
</feature>
<dbReference type="NCBIfam" id="TIGR00216">
    <property type="entry name" value="ispH_lytB"/>
    <property type="match status" value="1"/>
</dbReference>
<evidence type="ECO:0000256" key="3">
    <source>
        <dbReference type="ARBA" id="ARBA00023004"/>
    </source>
</evidence>
<feature type="binding site" evidence="5">
    <location>
        <position position="223"/>
    </location>
    <ligand>
        <name>[4Fe-4S] cluster</name>
        <dbReference type="ChEBI" id="CHEBI:49883"/>
    </ligand>
</feature>
<comment type="function">
    <text evidence="5">Catalyzes the conversion of 1-hydroxy-2-methyl-2-(E)-butenyl 4-diphosphate (HMBPP) into a mixture of isopentenyl diphosphate (IPP) and dimethylallyl diphosphate (DMAPP). Acts in the terminal step of the DOXP/MEP pathway for isoprenoid precursor biosynthesis.</text>
</comment>
<feature type="binding site" evidence="5">
    <location>
        <position position="70"/>
    </location>
    <ligand>
        <name>isopentenyl diphosphate</name>
        <dbReference type="ChEBI" id="CHEBI:128769"/>
    </ligand>
</feature>
<dbReference type="PANTHER" id="PTHR30426:SF0">
    <property type="entry name" value="4-HYDROXY-3-METHYLBUT-2-ENYL DIPHOSPHATE REDUCTASE"/>
    <property type="match status" value="1"/>
</dbReference>
<evidence type="ECO:0000256" key="2">
    <source>
        <dbReference type="ARBA" id="ARBA00022723"/>
    </source>
</evidence>
<feature type="binding site" evidence="5">
    <location>
        <position position="153"/>
    </location>
    <ligand>
        <name>isopentenyl diphosphate</name>
        <dbReference type="ChEBI" id="CHEBI:128769"/>
    </ligand>
</feature>
<feature type="binding site" evidence="5">
    <location>
        <position position="252"/>
    </location>
    <ligand>
        <name>(2E)-4-hydroxy-3-methylbut-2-enyl diphosphate</name>
        <dbReference type="ChEBI" id="CHEBI:128753"/>
    </ligand>
</feature>
<feature type="region of interest" description="Disordered" evidence="6">
    <location>
        <begin position="344"/>
        <end position="373"/>
    </location>
</feature>
<name>A0ABT9PGA8_9ACTO</name>
<comment type="catalytic activity">
    <reaction evidence="5">
        <text>isopentenyl diphosphate + 2 oxidized [2Fe-2S]-[ferredoxin] + H2O = (2E)-4-hydroxy-3-methylbut-2-enyl diphosphate + 2 reduced [2Fe-2S]-[ferredoxin] + 2 H(+)</text>
        <dbReference type="Rhea" id="RHEA:24488"/>
        <dbReference type="Rhea" id="RHEA-COMP:10000"/>
        <dbReference type="Rhea" id="RHEA-COMP:10001"/>
        <dbReference type="ChEBI" id="CHEBI:15377"/>
        <dbReference type="ChEBI" id="CHEBI:15378"/>
        <dbReference type="ChEBI" id="CHEBI:33737"/>
        <dbReference type="ChEBI" id="CHEBI:33738"/>
        <dbReference type="ChEBI" id="CHEBI:128753"/>
        <dbReference type="ChEBI" id="CHEBI:128769"/>
        <dbReference type="EC" id="1.17.7.4"/>
    </reaction>
</comment>
<dbReference type="EMBL" id="JAUSQL010000001">
    <property type="protein sequence ID" value="MDP9831745.1"/>
    <property type="molecule type" value="Genomic_DNA"/>
</dbReference>
<accession>A0ABT9PGA8</accession>
<feature type="binding site" evidence="5">
    <location>
        <position position="253"/>
    </location>
    <ligand>
        <name>dimethylallyl diphosphate</name>
        <dbReference type="ChEBI" id="CHEBI:57623"/>
    </ligand>
</feature>
<feature type="binding site" evidence="5">
    <location>
        <position position="41"/>
    </location>
    <ligand>
        <name>[4Fe-4S] cluster</name>
        <dbReference type="ChEBI" id="CHEBI:49883"/>
    </ligand>
</feature>
<keyword evidence="5 7" id="KW-0560">Oxidoreductase</keyword>
<keyword evidence="4 5" id="KW-0411">Iron-sulfur</keyword>
<dbReference type="HAMAP" id="MF_00191">
    <property type="entry name" value="IspH"/>
    <property type="match status" value="1"/>
</dbReference>
<comment type="catalytic activity">
    <reaction evidence="5">
        <text>dimethylallyl diphosphate + 2 oxidized [2Fe-2S]-[ferredoxin] + H2O = (2E)-4-hydroxy-3-methylbut-2-enyl diphosphate + 2 reduced [2Fe-2S]-[ferredoxin] + 2 H(+)</text>
        <dbReference type="Rhea" id="RHEA:24825"/>
        <dbReference type="Rhea" id="RHEA-COMP:10000"/>
        <dbReference type="Rhea" id="RHEA-COMP:10001"/>
        <dbReference type="ChEBI" id="CHEBI:15377"/>
        <dbReference type="ChEBI" id="CHEBI:15378"/>
        <dbReference type="ChEBI" id="CHEBI:33737"/>
        <dbReference type="ChEBI" id="CHEBI:33738"/>
        <dbReference type="ChEBI" id="CHEBI:57623"/>
        <dbReference type="ChEBI" id="CHEBI:128753"/>
        <dbReference type="EC" id="1.17.7.4"/>
    </reaction>
</comment>
<feature type="binding site" evidence="5">
    <location>
        <position position="296"/>
    </location>
    <ligand>
        <name>isopentenyl diphosphate</name>
        <dbReference type="ChEBI" id="CHEBI:128769"/>
    </ligand>
</feature>
<dbReference type="CDD" id="cd13944">
    <property type="entry name" value="lytB_ispH"/>
    <property type="match status" value="1"/>
</dbReference>
<keyword evidence="8" id="KW-1185">Reference proteome</keyword>
<comment type="cofactor">
    <cofactor evidence="5">
        <name>[4Fe-4S] cluster</name>
        <dbReference type="ChEBI" id="CHEBI:49883"/>
    </cofactor>
    <text evidence="5">Binds 1 [4Fe-4S] cluster per subunit.</text>
</comment>
<dbReference type="InterPro" id="IPR003451">
    <property type="entry name" value="LytB/IspH"/>
</dbReference>
<feature type="binding site" evidence="5">
    <location>
        <position position="296"/>
    </location>
    <ligand>
        <name>dimethylallyl diphosphate</name>
        <dbReference type="ChEBI" id="CHEBI:57623"/>
    </ligand>
</feature>
<feature type="binding site" evidence="5">
    <location>
        <position position="251"/>
    </location>
    <ligand>
        <name>dimethylallyl diphosphate</name>
        <dbReference type="ChEBI" id="CHEBI:57623"/>
    </ligand>
</feature>
<keyword evidence="2 5" id="KW-0479">Metal-binding</keyword>
<dbReference type="PANTHER" id="PTHR30426">
    <property type="entry name" value="4-HYDROXY-3-METHYLBUT-2-ENYL DIPHOSPHATE REDUCTASE"/>
    <property type="match status" value="1"/>
</dbReference>
<dbReference type="Proteomes" id="UP001230145">
    <property type="component" value="Unassembled WGS sequence"/>
</dbReference>
<dbReference type="NCBIfam" id="NF002189">
    <property type="entry name" value="PRK01045.1-3"/>
    <property type="match status" value="1"/>
</dbReference>
<dbReference type="Gene3D" id="3.40.50.11270">
    <property type="match status" value="1"/>
</dbReference>
<feature type="binding site" evidence="5">
    <location>
        <position position="252"/>
    </location>
    <ligand>
        <name>isopentenyl diphosphate</name>
        <dbReference type="ChEBI" id="CHEBI:128769"/>
    </ligand>
</feature>
<feature type="binding site" evidence="5">
    <location>
        <position position="153"/>
    </location>
    <ligand>
        <name>dimethylallyl diphosphate</name>
        <dbReference type="ChEBI" id="CHEBI:57623"/>
    </ligand>
</feature>
<keyword evidence="1 5" id="KW-0004">4Fe-4S</keyword>
<dbReference type="NCBIfam" id="NF002190">
    <property type="entry name" value="PRK01045.1-4"/>
    <property type="match status" value="1"/>
</dbReference>
<feature type="binding site" evidence="5">
    <location>
        <position position="252"/>
    </location>
    <ligand>
        <name>dimethylallyl diphosphate</name>
        <dbReference type="ChEBI" id="CHEBI:57623"/>
    </ligand>
</feature>
<feature type="binding site" evidence="5">
    <location>
        <position position="153"/>
    </location>
    <ligand>
        <name>(2E)-4-hydroxy-3-methylbut-2-enyl diphosphate</name>
        <dbReference type="ChEBI" id="CHEBI:128753"/>
    </ligand>
</feature>
<proteinExistence type="inferred from homology"/>